<proteinExistence type="predicted"/>
<dbReference type="AlphaFoldDB" id="G6EJH3"/>
<sequence>MRRVLLIFAALYVSLSLTGGSIAHAMEPISCVDSATAASMGHSNGDGDQVPSDANKGFTHHHGGCHSHQVCDAVKSEVLPIAFGMDNPSSLFGFQYLPLATADPALRPPIA</sequence>
<feature type="chain" id="PRO_5003488420" evidence="2">
    <location>
        <begin position="26"/>
        <end position="111"/>
    </location>
</feature>
<reference evidence="3 4" key="1">
    <citation type="journal article" date="2012" name="J. Bacteriol.">
        <title>Genome sequence of benzo(a)pyrene-degrading bacterium Novosphingobium pentaromativorans US6-1.</title>
        <authorList>
            <person name="Luo Y.R."/>
            <person name="Kang S.G."/>
            <person name="Kim S.J."/>
            <person name="Kim M.R."/>
            <person name="Li N."/>
            <person name="Lee J.H."/>
            <person name="Kwon K.K."/>
        </authorList>
    </citation>
    <scope>NUCLEOTIDE SEQUENCE [LARGE SCALE GENOMIC DNA]</scope>
    <source>
        <strain evidence="3 4">US6-1</strain>
    </source>
</reference>
<name>G6EJH3_9SPHN</name>
<feature type="signal peptide" evidence="2">
    <location>
        <begin position="1"/>
        <end position="25"/>
    </location>
</feature>
<dbReference type="Proteomes" id="UP000004030">
    <property type="component" value="Unassembled WGS sequence"/>
</dbReference>
<evidence type="ECO:0000256" key="2">
    <source>
        <dbReference type="SAM" id="SignalP"/>
    </source>
</evidence>
<gene>
    <name evidence="3" type="ORF">NSU_4494</name>
</gene>
<evidence type="ECO:0000313" key="4">
    <source>
        <dbReference type="Proteomes" id="UP000004030"/>
    </source>
</evidence>
<feature type="region of interest" description="Disordered" evidence="1">
    <location>
        <begin position="40"/>
        <end position="60"/>
    </location>
</feature>
<comment type="caution">
    <text evidence="3">The sequence shown here is derived from an EMBL/GenBank/DDBJ whole genome shotgun (WGS) entry which is preliminary data.</text>
</comment>
<evidence type="ECO:0000313" key="3">
    <source>
        <dbReference type="EMBL" id="EHJ58552.1"/>
    </source>
</evidence>
<keyword evidence="2" id="KW-0732">Signal</keyword>
<dbReference type="EMBL" id="AGFM01000075">
    <property type="protein sequence ID" value="EHJ58552.1"/>
    <property type="molecule type" value="Genomic_DNA"/>
</dbReference>
<accession>G6EJH3</accession>
<organism evidence="3 4">
    <name type="scientific">Novosphingobium pentaromativorans US6-1</name>
    <dbReference type="NCBI Taxonomy" id="1088721"/>
    <lineage>
        <taxon>Bacteria</taxon>
        <taxon>Pseudomonadati</taxon>
        <taxon>Pseudomonadota</taxon>
        <taxon>Alphaproteobacteria</taxon>
        <taxon>Sphingomonadales</taxon>
        <taxon>Sphingomonadaceae</taxon>
        <taxon>Novosphingobium</taxon>
    </lineage>
</organism>
<protein>
    <submittedName>
        <fullName evidence="3">Uncharacterized protein</fullName>
    </submittedName>
</protein>
<evidence type="ECO:0000256" key="1">
    <source>
        <dbReference type="SAM" id="MobiDB-lite"/>
    </source>
</evidence>
<keyword evidence="4" id="KW-1185">Reference proteome</keyword>